<evidence type="ECO:0000256" key="1">
    <source>
        <dbReference type="SAM" id="MobiDB-lite"/>
    </source>
</evidence>
<name>A0A432VWH0_9GAMM</name>
<dbReference type="Pfam" id="PF18796">
    <property type="entry name" value="LPD1"/>
    <property type="match status" value="1"/>
</dbReference>
<keyword evidence="4" id="KW-1185">Reference proteome</keyword>
<evidence type="ECO:0000259" key="2">
    <source>
        <dbReference type="Pfam" id="PF18796"/>
    </source>
</evidence>
<feature type="domain" description="Large polyvalent protein-associated" evidence="2">
    <location>
        <begin position="190"/>
        <end position="262"/>
    </location>
</feature>
<dbReference type="AlphaFoldDB" id="A0A432VWH0"/>
<comment type="caution">
    <text evidence="3">The sequence shown here is derived from an EMBL/GenBank/DDBJ whole genome shotgun (WGS) entry which is preliminary data.</text>
</comment>
<reference evidence="4" key="1">
    <citation type="journal article" date="2018" name="Front. Microbiol.">
        <title>Genome-Based Analysis Reveals the Taxonomy and Diversity of the Family Idiomarinaceae.</title>
        <authorList>
            <person name="Liu Y."/>
            <person name="Lai Q."/>
            <person name="Shao Z."/>
        </authorList>
    </citation>
    <scope>NUCLEOTIDE SEQUENCE [LARGE SCALE GENOMIC DNA]</scope>
    <source>
        <strain evidence="4">GBPy7</strain>
    </source>
</reference>
<sequence length="269" mass="29903">MQAHKAGAHKPRSFYRNGPDHRRGENVSFRDIVQQFYFYRIKIGRWVTAEEEQVSANLFFDALCDLQQILAVPPAVISMNGEVALTFGCGGQLGASAHYQPSGRILALTKNAGGGSLAHEWFHAFDHYIAQKLFPAVKSSRAFASSTWLQRDDYHPHALNQLLHKAYRTQFLNKEGDAANGFVTHCQKIDAANKSLYFSLPEELAARGFEKAIQTLPQKNHFLVSGCLQSETALAGLYPASDLNRELQSAWLTYFSALGNALDKQSVLA</sequence>
<feature type="region of interest" description="Disordered" evidence="1">
    <location>
        <begin position="1"/>
        <end position="21"/>
    </location>
</feature>
<protein>
    <recommendedName>
        <fullName evidence="2">Large polyvalent protein-associated domain-containing protein</fullName>
    </recommendedName>
</protein>
<dbReference type="EMBL" id="PIPJ01000004">
    <property type="protein sequence ID" value="RUO20844.1"/>
    <property type="molecule type" value="Genomic_DNA"/>
</dbReference>
<evidence type="ECO:0000313" key="4">
    <source>
        <dbReference type="Proteomes" id="UP000288395"/>
    </source>
</evidence>
<proteinExistence type="predicted"/>
<dbReference type="Proteomes" id="UP000288395">
    <property type="component" value="Unassembled WGS sequence"/>
</dbReference>
<organism evidence="3 4">
    <name type="scientific">Aliidiomarina iranensis</name>
    <dbReference type="NCBI Taxonomy" id="1434071"/>
    <lineage>
        <taxon>Bacteria</taxon>
        <taxon>Pseudomonadati</taxon>
        <taxon>Pseudomonadota</taxon>
        <taxon>Gammaproteobacteria</taxon>
        <taxon>Alteromonadales</taxon>
        <taxon>Idiomarinaceae</taxon>
        <taxon>Aliidiomarina</taxon>
    </lineage>
</organism>
<dbReference type="NCBIfam" id="NF041907">
    <property type="entry name" value="CLCA_X"/>
    <property type="match status" value="1"/>
</dbReference>
<gene>
    <name evidence="3" type="ORF">CWE08_07010</name>
</gene>
<evidence type="ECO:0000313" key="3">
    <source>
        <dbReference type="EMBL" id="RUO20844.1"/>
    </source>
</evidence>
<dbReference type="RefSeq" id="WP_126767063.1">
    <property type="nucleotide sequence ID" value="NZ_PIPJ01000004.1"/>
</dbReference>
<dbReference type="InterPro" id="IPR041047">
    <property type="entry name" value="LPD1"/>
</dbReference>
<accession>A0A432VWH0</accession>
<dbReference type="OrthoDB" id="343736at2"/>
<feature type="compositionally biased region" description="Basic residues" evidence="1">
    <location>
        <begin position="1"/>
        <end position="13"/>
    </location>
</feature>